<name>A0A1V6QK81_9EURO</name>
<dbReference type="PROSITE" id="PS51409">
    <property type="entry name" value="ARGINASE_2"/>
    <property type="match status" value="1"/>
</dbReference>
<evidence type="ECO:0000256" key="3">
    <source>
        <dbReference type="ARBA" id="ARBA00022989"/>
    </source>
</evidence>
<dbReference type="SUPFAM" id="SSF52768">
    <property type="entry name" value="Arginase/deacetylase"/>
    <property type="match status" value="1"/>
</dbReference>
<evidence type="ECO:0000256" key="4">
    <source>
        <dbReference type="ARBA" id="ARBA00023136"/>
    </source>
</evidence>
<dbReference type="Pfam" id="PF07690">
    <property type="entry name" value="MFS_1"/>
    <property type="match status" value="1"/>
</dbReference>
<evidence type="ECO:0000313" key="8">
    <source>
        <dbReference type="EMBL" id="OQD89623.1"/>
    </source>
</evidence>
<feature type="transmembrane region" description="Helical" evidence="6">
    <location>
        <begin position="306"/>
        <end position="325"/>
    </location>
</feature>
<dbReference type="InterPro" id="IPR020846">
    <property type="entry name" value="MFS_dom"/>
</dbReference>
<accession>A0A1V6QK81</accession>
<dbReference type="CDD" id="cd09999">
    <property type="entry name" value="Arginase-like_1"/>
    <property type="match status" value="1"/>
</dbReference>
<dbReference type="InterPro" id="IPR023696">
    <property type="entry name" value="Ureohydrolase_dom_sf"/>
</dbReference>
<comment type="caution">
    <text evidence="8">The sequence shown here is derived from an EMBL/GenBank/DDBJ whole genome shotgun (WGS) entry which is preliminary data.</text>
</comment>
<dbReference type="Pfam" id="PF00491">
    <property type="entry name" value="Arginase"/>
    <property type="match status" value="1"/>
</dbReference>
<dbReference type="PROSITE" id="PS50850">
    <property type="entry name" value="MFS"/>
    <property type="match status" value="1"/>
</dbReference>
<dbReference type="InterPro" id="IPR036259">
    <property type="entry name" value="MFS_trans_sf"/>
</dbReference>
<protein>
    <recommendedName>
        <fullName evidence="7">Major facilitator superfamily (MFS) profile domain-containing protein</fullName>
    </recommendedName>
</protein>
<keyword evidence="4 6" id="KW-0472">Membrane</keyword>
<comment type="similarity">
    <text evidence="5">Belongs to the arginase family.</text>
</comment>
<feature type="transmembrane region" description="Helical" evidence="6">
    <location>
        <begin position="369"/>
        <end position="388"/>
    </location>
</feature>
<proteinExistence type="inferred from homology"/>
<dbReference type="PANTHER" id="PTHR42718:SF11">
    <property type="entry name" value="MAJOR FACILITATOR SUPERFAMILY (MFS) PROFILE DOMAIN-CONTAINING PROTEIN"/>
    <property type="match status" value="1"/>
</dbReference>
<sequence length="391" mass="43316">MAAHGITIIFSPYHVGIRDHRVGNGPHRICSLGIVKELESLGIKVHLHEIERVDEFEGEIGRSFEIMRRISKAVTSAVNTNTFPLVLSGNCYASAAVACGLRIKDLAFIYFDAHDDLDSPDVNENGYFDAMGLSMLRGESWKTLMSSVPGFQPLDYQRFLYCGLRDQSDIQRQRVIDAGMTAIRGDTTKEVNFPAELKSHLETRDYSPALVHLDLDVLDESYGKVNDYPSPGGMFESDLIECMNNVPRQSLPKSLTEYFISGLNVILPTLATALNIPSGSQTWPASVFSFVTGAFLLPFGRAAEIYGGGIVFVCGLLWYTIWSLICGFSRNYLMLNFCRALQELGPAAFLPSGVMLLGGIYRPGPRKNLVFSVYTGLALRWGFSWVFFSLG</sequence>
<dbReference type="GO" id="GO:0046872">
    <property type="term" value="F:metal ion binding"/>
    <property type="evidence" value="ECO:0007669"/>
    <property type="project" value="InterPro"/>
</dbReference>
<dbReference type="AlphaFoldDB" id="A0A1V6QK81"/>
<dbReference type="GO" id="GO:0016020">
    <property type="term" value="C:membrane"/>
    <property type="evidence" value="ECO:0007669"/>
    <property type="project" value="UniProtKB-SubCell"/>
</dbReference>
<dbReference type="Gene3D" id="3.40.800.10">
    <property type="entry name" value="Ureohydrolase domain"/>
    <property type="match status" value="1"/>
</dbReference>
<keyword evidence="3 6" id="KW-1133">Transmembrane helix</keyword>
<dbReference type="PANTHER" id="PTHR42718">
    <property type="entry name" value="MAJOR FACILITATOR SUPERFAMILY MULTIDRUG TRANSPORTER MFSC"/>
    <property type="match status" value="1"/>
</dbReference>
<keyword evidence="2 6" id="KW-0812">Transmembrane</keyword>
<dbReference type="InterPro" id="IPR006035">
    <property type="entry name" value="Ureohydrolase"/>
</dbReference>
<dbReference type="Proteomes" id="UP000191672">
    <property type="component" value="Unassembled WGS sequence"/>
</dbReference>
<evidence type="ECO:0000259" key="7">
    <source>
        <dbReference type="PROSITE" id="PS50850"/>
    </source>
</evidence>
<evidence type="ECO:0000313" key="9">
    <source>
        <dbReference type="Proteomes" id="UP000191672"/>
    </source>
</evidence>
<dbReference type="EMBL" id="MDYN01000002">
    <property type="protein sequence ID" value="OQD89623.1"/>
    <property type="molecule type" value="Genomic_DNA"/>
</dbReference>
<evidence type="ECO:0000256" key="5">
    <source>
        <dbReference type="PROSITE-ProRule" id="PRU00742"/>
    </source>
</evidence>
<evidence type="ECO:0000256" key="6">
    <source>
        <dbReference type="SAM" id="Phobius"/>
    </source>
</evidence>
<feature type="domain" description="Major facilitator superfamily (MFS) profile" evidence="7">
    <location>
        <begin position="242"/>
        <end position="391"/>
    </location>
</feature>
<evidence type="ECO:0000256" key="2">
    <source>
        <dbReference type="ARBA" id="ARBA00022692"/>
    </source>
</evidence>
<dbReference type="GO" id="GO:0022857">
    <property type="term" value="F:transmembrane transporter activity"/>
    <property type="evidence" value="ECO:0007669"/>
    <property type="project" value="InterPro"/>
</dbReference>
<organism evidence="8 9">
    <name type="scientific">Penicillium antarcticum</name>
    <dbReference type="NCBI Taxonomy" id="416450"/>
    <lineage>
        <taxon>Eukaryota</taxon>
        <taxon>Fungi</taxon>
        <taxon>Dikarya</taxon>
        <taxon>Ascomycota</taxon>
        <taxon>Pezizomycotina</taxon>
        <taxon>Eurotiomycetes</taxon>
        <taxon>Eurotiomycetidae</taxon>
        <taxon>Eurotiales</taxon>
        <taxon>Aspergillaceae</taxon>
        <taxon>Penicillium</taxon>
    </lineage>
</organism>
<gene>
    <name evidence="8" type="ORF">PENANT_c002G00744</name>
</gene>
<evidence type="ECO:0000256" key="1">
    <source>
        <dbReference type="ARBA" id="ARBA00004141"/>
    </source>
</evidence>
<dbReference type="InterPro" id="IPR011701">
    <property type="entry name" value="MFS"/>
</dbReference>
<dbReference type="SUPFAM" id="SSF103473">
    <property type="entry name" value="MFS general substrate transporter"/>
    <property type="match status" value="1"/>
</dbReference>
<dbReference type="Gene3D" id="1.20.1720.10">
    <property type="entry name" value="Multidrug resistance protein D"/>
    <property type="match status" value="1"/>
</dbReference>
<comment type="subcellular location">
    <subcellularLocation>
        <location evidence="1">Membrane</location>
        <topology evidence="1">Multi-pass membrane protein</topology>
    </subcellularLocation>
</comment>
<reference evidence="9" key="1">
    <citation type="journal article" date="2017" name="Nat. Microbiol.">
        <title>Global analysis of biosynthetic gene clusters reveals vast potential of secondary metabolite production in Penicillium species.</title>
        <authorList>
            <person name="Nielsen J.C."/>
            <person name="Grijseels S."/>
            <person name="Prigent S."/>
            <person name="Ji B."/>
            <person name="Dainat J."/>
            <person name="Nielsen K.F."/>
            <person name="Frisvad J.C."/>
            <person name="Workman M."/>
            <person name="Nielsen J."/>
        </authorList>
    </citation>
    <scope>NUCLEOTIDE SEQUENCE [LARGE SCALE GENOMIC DNA]</scope>
    <source>
        <strain evidence="9">IBT 31811</strain>
    </source>
</reference>
<keyword evidence="9" id="KW-1185">Reference proteome</keyword>